<keyword evidence="2" id="KW-1185">Reference proteome</keyword>
<protein>
    <submittedName>
        <fullName evidence="1">Uncharacterized protein</fullName>
    </submittedName>
</protein>
<gene>
    <name evidence="1" type="ORF">E9232_004141</name>
</gene>
<comment type="caution">
    <text evidence="1">The sequence shown here is derived from an EMBL/GenBank/DDBJ whole genome shotgun (WGS) entry which is preliminary data.</text>
</comment>
<name>A0ABU1JSL6_9PROT</name>
<sequence length="36" mass="4023">MVRAVRDHHRVEVTILPLLETQRDRRGAGPGAWGDG</sequence>
<organism evidence="1 2">
    <name type="scientific">Inquilinus ginsengisoli</name>
    <dbReference type="NCBI Taxonomy" id="363840"/>
    <lineage>
        <taxon>Bacteria</taxon>
        <taxon>Pseudomonadati</taxon>
        <taxon>Pseudomonadota</taxon>
        <taxon>Alphaproteobacteria</taxon>
        <taxon>Rhodospirillales</taxon>
        <taxon>Rhodospirillaceae</taxon>
        <taxon>Inquilinus</taxon>
    </lineage>
</organism>
<dbReference type="Proteomes" id="UP001262410">
    <property type="component" value="Unassembled WGS sequence"/>
</dbReference>
<reference evidence="1 2" key="1">
    <citation type="submission" date="2023-07" db="EMBL/GenBank/DDBJ databases">
        <title>Sorghum-associated microbial communities from plants grown in Nebraska, USA.</title>
        <authorList>
            <person name="Schachtman D."/>
        </authorList>
    </citation>
    <scope>NUCLEOTIDE SEQUENCE [LARGE SCALE GENOMIC DNA]</scope>
    <source>
        <strain evidence="1 2">584</strain>
    </source>
</reference>
<evidence type="ECO:0000313" key="1">
    <source>
        <dbReference type="EMBL" id="MDR6291607.1"/>
    </source>
</evidence>
<dbReference type="EMBL" id="JAVDPW010000007">
    <property type="protein sequence ID" value="MDR6291607.1"/>
    <property type="molecule type" value="Genomic_DNA"/>
</dbReference>
<accession>A0ABU1JSL6</accession>
<proteinExistence type="predicted"/>
<evidence type="ECO:0000313" key="2">
    <source>
        <dbReference type="Proteomes" id="UP001262410"/>
    </source>
</evidence>